<proteinExistence type="predicted"/>
<dbReference type="EMBL" id="LZEX01000014">
    <property type="protein sequence ID" value="OBU06944.1"/>
    <property type="molecule type" value="Genomic_DNA"/>
</dbReference>
<dbReference type="AlphaFoldDB" id="A0A1B8HCZ0"/>
<dbReference type="RefSeq" id="WP_067423696.1">
    <property type="nucleotide sequence ID" value="NZ_LZEX01000014.1"/>
</dbReference>
<reference evidence="1 2" key="1">
    <citation type="submission" date="2016-06" db="EMBL/GenBank/DDBJ databases">
        <authorList>
            <person name="Kjaerup R.B."/>
            <person name="Dalgaard T.S."/>
            <person name="Juul-Madsen H.R."/>
        </authorList>
    </citation>
    <scope>NUCLEOTIDE SEQUENCE [LARGE SCALE GENOMIC DNA]</scope>
    <source>
        <strain evidence="1 2">GCSL-Mp3</strain>
    </source>
</reference>
<name>A0A1B8HCZ0_9GAMM</name>
<protein>
    <submittedName>
        <fullName evidence="1">Uncharacterized protein</fullName>
    </submittedName>
</protein>
<evidence type="ECO:0000313" key="2">
    <source>
        <dbReference type="Proteomes" id="UP000092247"/>
    </source>
</evidence>
<organism evidence="1 2">
    <name type="scientific">Morganella psychrotolerans</name>
    <dbReference type="NCBI Taxonomy" id="368603"/>
    <lineage>
        <taxon>Bacteria</taxon>
        <taxon>Pseudomonadati</taxon>
        <taxon>Pseudomonadota</taxon>
        <taxon>Gammaproteobacteria</taxon>
        <taxon>Enterobacterales</taxon>
        <taxon>Morganellaceae</taxon>
        <taxon>Morganella</taxon>
    </lineage>
</organism>
<comment type="caution">
    <text evidence="1">The sequence shown here is derived from an EMBL/GenBank/DDBJ whole genome shotgun (WGS) entry which is preliminary data.</text>
</comment>
<gene>
    <name evidence="1" type="ORF">AYY17_19590</name>
</gene>
<dbReference type="Proteomes" id="UP000092247">
    <property type="component" value="Unassembled WGS sequence"/>
</dbReference>
<accession>A0A1B8HCZ0</accession>
<evidence type="ECO:0000313" key="1">
    <source>
        <dbReference type="EMBL" id="OBU06944.1"/>
    </source>
</evidence>
<dbReference type="GeneID" id="79718963"/>
<sequence>MTSEQAIKVLRRSIWDLKGLKEAQAERVLAYLKTRVNRVKGAVLKPEIPKDMTFLEAIEMGYIHQQGNWKDAPWCCNNRIMSSASDALKEANEQLKAHWAN</sequence>